<comment type="similarity">
    <text evidence="1">Belongs to the UPF0246 family.</text>
</comment>
<organism evidence="2 3">
    <name type="scientific">Maribacter vaceletii</name>
    <dbReference type="NCBI Taxonomy" id="1206816"/>
    <lineage>
        <taxon>Bacteria</taxon>
        <taxon>Pseudomonadati</taxon>
        <taxon>Bacteroidota</taxon>
        <taxon>Flavobacteriia</taxon>
        <taxon>Flavobacteriales</taxon>
        <taxon>Flavobacteriaceae</taxon>
        <taxon>Maribacter</taxon>
    </lineage>
</organism>
<evidence type="ECO:0000313" key="3">
    <source>
        <dbReference type="Proteomes" id="UP000269412"/>
    </source>
</evidence>
<comment type="caution">
    <text evidence="2">The sequence shown here is derived from an EMBL/GenBank/DDBJ whole genome shotgun (WGS) entry which is preliminary data.</text>
</comment>
<dbReference type="OrthoDB" id="9777133at2"/>
<gene>
    <name evidence="2" type="ORF">CLV91_3235</name>
</gene>
<dbReference type="HAMAP" id="MF_00652">
    <property type="entry name" value="UPF0246"/>
    <property type="match status" value="1"/>
</dbReference>
<dbReference type="PANTHER" id="PTHR30283">
    <property type="entry name" value="PEROXIDE STRESS RESPONSE PROTEIN YAAA"/>
    <property type="match status" value="1"/>
</dbReference>
<evidence type="ECO:0000313" key="2">
    <source>
        <dbReference type="EMBL" id="RKR07005.1"/>
    </source>
</evidence>
<dbReference type="PANTHER" id="PTHR30283:SF4">
    <property type="entry name" value="PEROXIDE STRESS RESISTANCE PROTEIN YAAA"/>
    <property type="match status" value="1"/>
</dbReference>
<dbReference type="GO" id="GO:0033194">
    <property type="term" value="P:response to hydroperoxide"/>
    <property type="evidence" value="ECO:0007669"/>
    <property type="project" value="TreeGrafter"/>
</dbReference>
<dbReference type="EMBL" id="RBIQ01000013">
    <property type="protein sequence ID" value="RKR07005.1"/>
    <property type="molecule type" value="Genomic_DNA"/>
</dbReference>
<reference evidence="2 3" key="1">
    <citation type="submission" date="2018-10" db="EMBL/GenBank/DDBJ databases">
        <title>Genomic Encyclopedia of Archaeal and Bacterial Type Strains, Phase II (KMG-II): from individual species to whole genera.</title>
        <authorList>
            <person name="Goeker M."/>
        </authorList>
    </citation>
    <scope>NUCLEOTIDE SEQUENCE [LARGE SCALE GENOMIC DNA]</scope>
    <source>
        <strain evidence="2 3">DSM 25230</strain>
    </source>
</reference>
<sequence length="253" mass="29198">MKIVISPAKSLDFDSKLPTERFTQPKFIEQAVKLNTILAKKKPKDLSELMHISDKLAQLNWQRNQDFTVPFTKENARPAVYAFSGDVYQGLDAYSLKEDTLDVLQNSLRILSGQYGILKPLDLMQAYRLEMGTKLKIGRKANLYEFWKKELTNHLNSELEEGELFVNLASNEYFSAIDTKVLKAPVITPIFKDWKNDKLKIISFFAKKARGSMVRYIVDSNATTLEDIKGFNLDDYQFSKEHTLKENEPVFIR</sequence>
<dbReference type="Pfam" id="PF03883">
    <property type="entry name" value="H2O2_YaaD"/>
    <property type="match status" value="1"/>
</dbReference>
<keyword evidence="3" id="KW-1185">Reference proteome</keyword>
<dbReference type="RefSeq" id="WP_121069225.1">
    <property type="nucleotide sequence ID" value="NZ_RBIQ01000013.1"/>
</dbReference>
<name>A0A495DS92_9FLAO</name>
<proteinExistence type="inferred from homology"/>
<evidence type="ECO:0000256" key="1">
    <source>
        <dbReference type="HAMAP-Rule" id="MF_00652"/>
    </source>
</evidence>
<dbReference type="GO" id="GO:0005829">
    <property type="term" value="C:cytosol"/>
    <property type="evidence" value="ECO:0007669"/>
    <property type="project" value="TreeGrafter"/>
</dbReference>
<accession>A0A495DS92</accession>
<protein>
    <recommendedName>
        <fullName evidence="1">UPF0246 protein CLV91_3235</fullName>
    </recommendedName>
</protein>
<dbReference type="Proteomes" id="UP000269412">
    <property type="component" value="Unassembled WGS sequence"/>
</dbReference>
<dbReference type="InterPro" id="IPR005583">
    <property type="entry name" value="YaaA"/>
</dbReference>
<dbReference type="NCBIfam" id="NF002542">
    <property type="entry name" value="PRK02101.1-3"/>
    <property type="match status" value="1"/>
</dbReference>
<dbReference type="AlphaFoldDB" id="A0A495DS92"/>